<keyword evidence="1 2" id="KW-0732">Signal</keyword>
<dbReference type="RefSeq" id="WP_348738089.1">
    <property type="nucleotide sequence ID" value="NZ_CAXJRC010000012.1"/>
</dbReference>
<evidence type="ECO:0000313" key="3">
    <source>
        <dbReference type="EMBL" id="CAL2106326.1"/>
    </source>
</evidence>
<keyword evidence="4" id="KW-1185">Reference proteome</keyword>
<gene>
    <name evidence="3" type="ORF">T190115A13A_200042</name>
</gene>
<dbReference type="EMBL" id="CAXJRC010000012">
    <property type="protein sequence ID" value="CAL2106326.1"/>
    <property type="molecule type" value="Genomic_DNA"/>
</dbReference>
<proteinExistence type="predicted"/>
<dbReference type="NCBIfam" id="TIGR04183">
    <property type="entry name" value="Por_Secre_tail"/>
    <property type="match status" value="1"/>
</dbReference>
<protein>
    <recommendedName>
        <fullName evidence="5">Secretion system C-terminal sorting domain-containing protein</fullName>
    </recommendedName>
</protein>
<dbReference type="InterPro" id="IPR026444">
    <property type="entry name" value="Secre_tail"/>
</dbReference>
<name>A0ABM9PKY5_9FLAO</name>
<accession>A0ABM9PKY5</accession>
<evidence type="ECO:0000256" key="1">
    <source>
        <dbReference type="ARBA" id="ARBA00022729"/>
    </source>
</evidence>
<evidence type="ECO:0008006" key="5">
    <source>
        <dbReference type="Google" id="ProtNLM"/>
    </source>
</evidence>
<comment type="caution">
    <text evidence="3">The sequence shown here is derived from an EMBL/GenBank/DDBJ whole genome shotgun (WGS) entry which is preliminary data.</text>
</comment>
<feature type="chain" id="PRO_5045273355" description="Secretion system C-terminal sorting domain-containing protein" evidence="2">
    <location>
        <begin position="29"/>
        <end position="706"/>
    </location>
</feature>
<feature type="signal peptide" evidence="2">
    <location>
        <begin position="1"/>
        <end position="28"/>
    </location>
</feature>
<dbReference type="Proteomes" id="UP001497602">
    <property type="component" value="Unassembled WGS sequence"/>
</dbReference>
<organism evidence="3 4">
    <name type="scientific">Tenacibaculum vairaonense</name>
    <dbReference type="NCBI Taxonomy" id="3137860"/>
    <lineage>
        <taxon>Bacteria</taxon>
        <taxon>Pseudomonadati</taxon>
        <taxon>Bacteroidota</taxon>
        <taxon>Flavobacteriia</taxon>
        <taxon>Flavobacteriales</taxon>
        <taxon>Flavobacteriaceae</taxon>
        <taxon>Tenacibaculum</taxon>
    </lineage>
</organism>
<reference evidence="3 4" key="1">
    <citation type="submission" date="2024-05" db="EMBL/GenBank/DDBJ databases">
        <authorList>
            <person name="Duchaud E."/>
        </authorList>
    </citation>
    <scope>NUCLEOTIDE SEQUENCE [LARGE SCALE GENOMIC DNA]</scope>
    <source>
        <strain evidence="3">Ena-SAMPLE-TAB-13-05-2024-13:56:06:370-140305</strain>
    </source>
</reference>
<evidence type="ECO:0000256" key="2">
    <source>
        <dbReference type="SAM" id="SignalP"/>
    </source>
</evidence>
<sequence>MHKKNTLFIVKLFFTTLLIAFTSQKMHANPSIDINASSDGITVVTQIKYFNNVTLGLDPGFDVGNFGGAAFDIYTHLLEGSTGDDYTIQSLPTNNYESMVIPLGLTAASGKTVTFSATFSNLPTGIEVYLEDKTAGTYVKIDAINTYEITLTASANGIGRFYIHTKPASITPTTLIWQDNGSTDWSLASNWNNNQVPTSSDDVYIPNVTNIPAIASGTNVEVQNLIIAASSAYTIPADGGVIVNGNLEVENGITISSTTTNSGVLVVKGTSNAQITYERGGLKANQWSIVSSPVVGQSIKDFVEDTNNNIRINNTVTPNRYAVGYYNDTNTEGSKWTYYTVDDLASNTITFEAGKSYAISRATDGSVTFTGTLNTTSVNAGVAESEWNAVGNPYTAFLPVNQNADSNFINDNINNFDPANAGVYIWDNAQSKYVAHSLVSSEKGIPPGQGFFVKVKTGITQMIFNEAQRSTQGATGTVFQRQKTLDVAQIQLFLSNKKQKVNTQINYLESGTKGIDKGYDLENYPAIELDVYTQPLKNGNNKDLTIQSLPTSEIGSTILPIGLQAKKGEKVTFSVKLKNIPEYVAIFLEDKETNTFTKFDKGNTYTVNFGEAVNGYGRFYLHTKSSILNIDDINNEDIKVYQSEANLVVKGISEETFKISVFNLVGQEVVTAENENTLKATGLTAGVYMVKVKTALKEQTIKILVD</sequence>
<evidence type="ECO:0000313" key="4">
    <source>
        <dbReference type="Proteomes" id="UP001497602"/>
    </source>
</evidence>